<accession>A0A8J3E5R7</accession>
<feature type="transmembrane region" description="Helical" evidence="6">
    <location>
        <begin position="174"/>
        <end position="195"/>
    </location>
</feature>
<gene>
    <name evidence="7" type="ORF">GCM10011611_50510</name>
</gene>
<dbReference type="EMBL" id="BMJQ01000015">
    <property type="protein sequence ID" value="GGF38038.1"/>
    <property type="molecule type" value="Genomic_DNA"/>
</dbReference>
<keyword evidence="8" id="KW-1185">Reference proteome</keyword>
<dbReference type="RefSeq" id="WP_189050936.1">
    <property type="nucleotide sequence ID" value="NZ_BMJQ01000015.1"/>
</dbReference>
<dbReference type="Proteomes" id="UP000646365">
    <property type="component" value="Unassembled WGS sequence"/>
</dbReference>
<feature type="transmembrane region" description="Helical" evidence="6">
    <location>
        <begin position="71"/>
        <end position="89"/>
    </location>
</feature>
<dbReference type="PANTHER" id="PTHR30238:SF4">
    <property type="entry name" value="SLL1022 PROTEIN"/>
    <property type="match status" value="1"/>
</dbReference>
<comment type="caution">
    <text evidence="7">The sequence shown here is derived from an EMBL/GenBank/DDBJ whole genome shotgun (WGS) entry which is preliminary data.</text>
</comment>
<reference evidence="7" key="1">
    <citation type="journal article" date="2014" name="Int. J. Syst. Evol. Microbiol.">
        <title>Complete genome sequence of Corynebacterium casei LMG S-19264T (=DSM 44701T), isolated from a smear-ripened cheese.</title>
        <authorList>
            <consortium name="US DOE Joint Genome Institute (JGI-PGF)"/>
            <person name="Walter F."/>
            <person name="Albersmeier A."/>
            <person name="Kalinowski J."/>
            <person name="Ruckert C."/>
        </authorList>
    </citation>
    <scope>NUCLEOTIDE SEQUENCE</scope>
    <source>
        <strain evidence="7">CGMCC 1.15725</strain>
    </source>
</reference>
<feature type="transmembrane region" description="Helical" evidence="6">
    <location>
        <begin position="143"/>
        <end position="162"/>
    </location>
</feature>
<evidence type="ECO:0000256" key="2">
    <source>
        <dbReference type="ARBA" id="ARBA00007511"/>
    </source>
</evidence>
<dbReference type="NCBIfam" id="TIGR03717">
    <property type="entry name" value="R_switched_YjbE"/>
    <property type="match status" value="1"/>
</dbReference>
<evidence type="ECO:0000256" key="4">
    <source>
        <dbReference type="ARBA" id="ARBA00022989"/>
    </source>
</evidence>
<evidence type="ECO:0000313" key="7">
    <source>
        <dbReference type="EMBL" id="GGF38038.1"/>
    </source>
</evidence>
<comment type="subcellular location">
    <subcellularLocation>
        <location evidence="1">Membrane</location>
        <topology evidence="1">Multi-pass membrane protein</topology>
    </subcellularLocation>
</comment>
<dbReference type="AlphaFoldDB" id="A0A8J3E5R7"/>
<dbReference type="InterPro" id="IPR005496">
    <property type="entry name" value="Integral_membrane_TerC"/>
</dbReference>
<organism evidence="7 8">
    <name type="scientific">Aliidongia dinghuensis</name>
    <dbReference type="NCBI Taxonomy" id="1867774"/>
    <lineage>
        <taxon>Bacteria</taxon>
        <taxon>Pseudomonadati</taxon>
        <taxon>Pseudomonadota</taxon>
        <taxon>Alphaproteobacteria</taxon>
        <taxon>Rhodospirillales</taxon>
        <taxon>Dongiaceae</taxon>
        <taxon>Aliidongia</taxon>
    </lineage>
</organism>
<comment type="similarity">
    <text evidence="2">Belongs to the TerC family.</text>
</comment>
<keyword evidence="4 6" id="KW-1133">Transmembrane helix</keyword>
<evidence type="ECO:0000256" key="5">
    <source>
        <dbReference type="ARBA" id="ARBA00023136"/>
    </source>
</evidence>
<dbReference type="InterPro" id="IPR022301">
    <property type="entry name" value="Integral_membrane_YjbE"/>
</dbReference>
<dbReference type="PANTHER" id="PTHR30238">
    <property type="entry name" value="MEMBRANE BOUND PREDICTED REDOX MODULATOR"/>
    <property type="match status" value="1"/>
</dbReference>
<name>A0A8J3E5R7_9PROT</name>
<evidence type="ECO:0000313" key="8">
    <source>
        <dbReference type="Proteomes" id="UP000646365"/>
    </source>
</evidence>
<sequence length="205" mass="21831">MTLPAWIDLTALSALLQVVLIDITLAGDNAIVVGMAAAGLPQGQRGKAILLGILAATALRILFAVVTVQLLAVIGLTLAGGFLLLWVAWKMFREACGKGHCPSGDCGEPKSKTLAQALLQIVVADISMSLDNVLAVAGTAREHLWVLVAGLTLSVGLMGMASQLVARMIGRFPWIVWIGLGIITYVAFSMIWQGWHEVRPYMPMD</sequence>
<protein>
    <submittedName>
        <fullName evidence="7">Membrane protein</fullName>
    </submittedName>
</protein>
<evidence type="ECO:0000256" key="1">
    <source>
        <dbReference type="ARBA" id="ARBA00004141"/>
    </source>
</evidence>
<dbReference type="Pfam" id="PF03741">
    <property type="entry name" value="TerC"/>
    <property type="match status" value="1"/>
</dbReference>
<feature type="transmembrane region" description="Helical" evidence="6">
    <location>
        <begin position="12"/>
        <end position="36"/>
    </location>
</feature>
<keyword evidence="5 6" id="KW-0472">Membrane</keyword>
<proteinExistence type="inferred from homology"/>
<dbReference type="GO" id="GO:0016020">
    <property type="term" value="C:membrane"/>
    <property type="evidence" value="ECO:0007669"/>
    <property type="project" value="UniProtKB-SubCell"/>
</dbReference>
<evidence type="ECO:0000256" key="3">
    <source>
        <dbReference type="ARBA" id="ARBA00022692"/>
    </source>
</evidence>
<evidence type="ECO:0000256" key="6">
    <source>
        <dbReference type="SAM" id="Phobius"/>
    </source>
</evidence>
<reference evidence="7" key="2">
    <citation type="submission" date="2020-09" db="EMBL/GenBank/DDBJ databases">
        <authorList>
            <person name="Sun Q."/>
            <person name="Zhou Y."/>
        </authorList>
    </citation>
    <scope>NUCLEOTIDE SEQUENCE</scope>
    <source>
        <strain evidence="7">CGMCC 1.15725</strain>
    </source>
</reference>
<keyword evidence="3 6" id="KW-0812">Transmembrane</keyword>